<evidence type="ECO:0000313" key="5">
    <source>
        <dbReference type="Proteomes" id="UP000321947"/>
    </source>
</evidence>
<dbReference type="EMBL" id="SSTD01018953">
    <property type="protein sequence ID" value="TYJ97167.1"/>
    <property type="molecule type" value="Genomic_DNA"/>
</dbReference>
<sequence length="172" mass="20558">MVRRSESCLGSRLKNIKSNKYDPILIDDNTKGNVTIAKRRLFKRVLKEKGKETQTENVSKKRKLEKVVKAREEKKDNNEKKRGKIAPEVEDDYEVYECIPLLTGSSTFCAQRIDHKKICMLNWVVDNHPEWKELAERVFDHEEFQYKAMFPDDDFVERNLFQFHEMEMREEN</sequence>
<dbReference type="AlphaFoldDB" id="A0A5A7VHN6"/>
<protein>
    <submittedName>
        <fullName evidence="2">Uncharacterized protein</fullName>
    </submittedName>
</protein>
<gene>
    <name evidence="3" type="ORF">E5676_scaffold174G00450</name>
    <name evidence="2" type="ORF">E6C27_scaffold485G00590</name>
</gene>
<evidence type="ECO:0000256" key="1">
    <source>
        <dbReference type="SAM" id="MobiDB-lite"/>
    </source>
</evidence>
<proteinExistence type="predicted"/>
<dbReference type="Proteomes" id="UP000321393">
    <property type="component" value="Unassembled WGS sequence"/>
</dbReference>
<reference evidence="4 5" key="1">
    <citation type="submission" date="2019-08" db="EMBL/GenBank/DDBJ databases">
        <title>Draft genome sequences of two oriental melons (Cucumis melo L. var makuwa).</title>
        <authorList>
            <person name="Kwon S.-Y."/>
        </authorList>
    </citation>
    <scope>NUCLEOTIDE SEQUENCE [LARGE SCALE GENOMIC DNA]</scope>
    <source>
        <strain evidence="5">cv. Chang Bougi</strain>
        <strain evidence="4">cv. SW 3</strain>
        <tissue evidence="2">Leaf</tissue>
    </source>
</reference>
<dbReference type="Proteomes" id="UP000321947">
    <property type="component" value="Unassembled WGS sequence"/>
</dbReference>
<comment type="caution">
    <text evidence="2">The sequence shown here is derived from an EMBL/GenBank/DDBJ whole genome shotgun (WGS) entry which is preliminary data.</text>
</comment>
<organism evidence="2 4">
    <name type="scientific">Cucumis melo var. makuwa</name>
    <name type="common">Oriental melon</name>
    <dbReference type="NCBI Taxonomy" id="1194695"/>
    <lineage>
        <taxon>Eukaryota</taxon>
        <taxon>Viridiplantae</taxon>
        <taxon>Streptophyta</taxon>
        <taxon>Embryophyta</taxon>
        <taxon>Tracheophyta</taxon>
        <taxon>Spermatophyta</taxon>
        <taxon>Magnoliopsida</taxon>
        <taxon>eudicotyledons</taxon>
        <taxon>Gunneridae</taxon>
        <taxon>Pentapetalae</taxon>
        <taxon>rosids</taxon>
        <taxon>fabids</taxon>
        <taxon>Cucurbitales</taxon>
        <taxon>Cucurbitaceae</taxon>
        <taxon>Benincaseae</taxon>
        <taxon>Cucumis</taxon>
    </lineage>
</organism>
<evidence type="ECO:0000313" key="4">
    <source>
        <dbReference type="Proteomes" id="UP000321393"/>
    </source>
</evidence>
<feature type="region of interest" description="Disordered" evidence="1">
    <location>
        <begin position="52"/>
        <end position="84"/>
    </location>
</feature>
<evidence type="ECO:0000313" key="2">
    <source>
        <dbReference type="EMBL" id="KAA0067593.1"/>
    </source>
</evidence>
<name>A0A5A7VHN6_CUCMM</name>
<evidence type="ECO:0000313" key="3">
    <source>
        <dbReference type="EMBL" id="TYJ97167.1"/>
    </source>
</evidence>
<dbReference type="OrthoDB" id="1194650at2759"/>
<feature type="compositionally biased region" description="Basic and acidic residues" evidence="1">
    <location>
        <begin position="65"/>
        <end position="80"/>
    </location>
</feature>
<dbReference type="EMBL" id="SSTE01000480">
    <property type="protein sequence ID" value="KAA0067593.1"/>
    <property type="molecule type" value="Genomic_DNA"/>
</dbReference>
<accession>A0A5A7VHN6</accession>